<dbReference type="RefSeq" id="WP_367286157.1">
    <property type="nucleotide sequence ID" value="NZ_JBBMEZ010000032.1"/>
</dbReference>
<comment type="caution">
    <text evidence="1">The sequence shown here is derived from an EMBL/GenBank/DDBJ whole genome shotgun (WGS) entry which is preliminary data.</text>
</comment>
<dbReference type="Proteomes" id="UP001490816">
    <property type="component" value="Unassembled WGS sequence"/>
</dbReference>
<gene>
    <name evidence="1" type="ORF">WMO39_09965</name>
</gene>
<reference evidence="1 2" key="1">
    <citation type="submission" date="2024-03" db="EMBL/GenBank/DDBJ databases">
        <title>Human intestinal bacterial collection.</title>
        <authorList>
            <person name="Pauvert C."/>
            <person name="Hitch T.C.A."/>
            <person name="Clavel T."/>
        </authorList>
    </citation>
    <scope>NUCLEOTIDE SEQUENCE [LARGE SCALE GENOMIC DNA]</scope>
    <source>
        <strain evidence="1 2">CLA-JM-H38</strain>
    </source>
</reference>
<sequence>MRKSRIKKKRKGKSTQYLIGIKTFTKNGLKVGKDELVFFMVQATNISVLSHINIEIKIRHLMMILSAVPDIEITCTDSCECFDTNKSYIKDRIEEESNEKVRKILNKDLKFLDSIQTETSTARQFLFIARCKSAKSENVLQKANRVEKIIADQGFEVTRMSKGDIKRFLAIYFDASMNGDLMPDYDGEQYISEAENEEA</sequence>
<name>A0ABV1FCW1_9FIRM</name>
<keyword evidence="2" id="KW-1185">Reference proteome</keyword>
<proteinExistence type="predicted"/>
<protein>
    <submittedName>
        <fullName evidence="1">Uncharacterized protein</fullName>
    </submittedName>
</protein>
<evidence type="ECO:0000313" key="1">
    <source>
        <dbReference type="EMBL" id="MEQ2470645.1"/>
    </source>
</evidence>
<accession>A0ABV1FCW1</accession>
<evidence type="ECO:0000313" key="2">
    <source>
        <dbReference type="Proteomes" id="UP001490816"/>
    </source>
</evidence>
<dbReference type="EMBL" id="JBBMEZ010000032">
    <property type="protein sequence ID" value="MEQ2470645.1"/>
    <property type="molecule type" value="Genomic_DNA"/>
</dbReference>
<organism evidence="1 2">
    <name type="scientific">Ruminococcoides intestinale</name>
    <dbReference type="NCBI Taxonomy" id="3133162"/>
    <lineage>
        <taxon>Bacteria</taxon>
        <taxon>Bacillati</taxon>
        <taxon>Bacillota</taxon>
        <taxon>Clostridia</taxon>
        <taxon>Eubacteriales</taxon>
        <taxon>Oscillospiraceae</taxon>
        <taxon>Ruminococcoides</taxon>
    </lineage>
</organism>